<dbReference type="EMBL" id="JANPWB010000013">
    <property type="protein sequence ID" value="KAJ1108764.1"/>
    <property type="molecule type" value="Genomic_DNA"/>
</dbReference>
<evidence type="ECO:0000313" key="1">
    <source>
        <dbReference type="EMBL" id="KAJ1108764.1"/>
    </source>
</evidence>
<dbReference type="AlphaFoldDB" id="A0AAV7MZZ6"/>
<name>A0AAV7MZZ6_PLEWA</name>
<protein>
    <submittedName>
        <fullName evidence="1">Uncharacterized protein</fullName>
    </submittedName>
</protein>
<keyword evidence="2" id="KW-1185">Reference proteome</keyword>
<proteinExistence type="predicted"/>
<feature type="non-terminal residue" evidence="1">
    <location>
        <position position="53"/>
    </location>
</feature>
<comment type="caution">
    <text evidence="1">The sequence shown here is derived from an EMBL/GenBank/DDBJ whole genome shotgun (WGS) entry which is preliminary data.</text>
</comment>
<accession>A0AAV7MZZ6</accession>
<organism evidence="1 2">
    <name type="scientific">Pleurodeles waltl</name>
    <name type="common">Iberian ribbed newt</name>
    <dbReference type="NCBI Taxonomy" id="8319"/>
    <lineage>
        <taxon>Eukaryota</taxon>
        <taxon>Metazoa</taxon>
        <taxon>Chordata</taxon>
        <taxon>Craniata</taxon>
        <taxon>Vertebrata</taxon>
        <taxon>Euteleostomi</taxon>
        <taxon>Amphibia</taxon>
        <taxon>Batrachia</taxon>
        <taxon>Caudata</taxon>
        <taxon>Salamandroidea</taxon>
        <taxon>Salamandridae</taxon>
        <taxon>Pleurodelinae</taxon>
        <taxon>Pleurodeles</taxon>
    </lineage>
</organism>
<dbReference type="Proteomes" id="UP001066276">
    <property type="component" value="Chromosome 9"/>
</dbReference>
<gene>
    <name evidence="1" type="ORF">NDU88_006134</name>
</gene>
<feature type="non-terminal residue" evidence="1">
    <location>
        <position position="1"/>
    </location>
</feature>
<reference evidence="1" key="1">
    <citation type="journal article" date="2022" name="bioRxiv">
        <title>Sequencing and chromosome-scale assembly of the giantPleurodeles waltlgenome.</title>
        <authorList>
            <person name="Brown T."/>
            <person name="Elewa A."/>
            <person name="Iarovenko S."/>
            <person name="Subramanian E."/>
            <person name="Araus A.J."/>
            <person name="Petzold A."/>
            <person name="Susuki M."/>
            <person name="Suzuki K.-i.T."/>
            <person name="Hayashi T."/>
            <person name="Toyoda A."/>
            <person name="Oliveira C."/>
            <person name="Osipova E."/>
            <person name="Leigh N.D."/>
            <person name="Simon A."/>
            <person name="Yun M.H."/>
        </authorList>
    </citation>
    <scope>NUCLEOTIDE SEQUENCE</scope>
    <source>
        <strain evidence="1">20211129_DDA</strain>
        <tissue evidence="1">Liver</tissue>
    </source>
</reference>
<sequence>TSRFMKEYALRTSIYFIKLHTPEWGTLFWSGADLFWIAARRIGVGQIRLEWIG</sequence>
<evidence type="ECO:0000313" key="2">
    <source>
        <dbReference type="Proteomes" id="UP001066276"/>
    </source>
</evidence>